<dbReference type="CDD" id="cd18807">
    <property type="entry name" value="SF1_C_UvrD"/>
    <property type="match status" value="1"/>
</dbReference>
<dbReference type="PANTHER" id="PTHR11070:SF2">
    <property type="entry name" value="ATP-DEPENDENT DNA HELICASE SRS2"/>
    <property type="match status" value="1"/>
</dbReference>
<feature type="domain" description="UvrD-like helicase ATP-binding" evidence="13">
    <location>
        <begin position="1"/>
        <end position="270"/>
    </location>
</feature>
<dbReference type="GO" id="GO:0005524">
    <property type="term" value="F:ATP binding"/>
    <property type="evidence" value="ECO:0007669"/>
    <property type="project" value="UniProtKB-UniRule"/>
</dbReference>
<gene>
    <name evidence="15" type="ORF">A2928_00845</name>
</gene>
<dbReference type="Proteomes" id="UP000176221">
    <property type="component" value="Unassembled WGS sequence"/>
</dbReference>
<dbReference type="AlphaFoldDB" id="A0A1G2NBR4"/>
<dbReference type="PROSITE" id="PS51217">
    <property type="entry name" value="UVRD_HELICASE_CTER"/>
    <property type="match status" value="1"/>
</dbReference>
<keyword evidence="6" id="KW-0238">DNA-binding</keyword>
<evidence type="ECO:0000256" key="10">
    <source>
        <dbReference type="ARBA" id="ARBA00048988"/>
    </source>
</evidence>
<sequence length="624" mass="71020">LLILAGAGAGKTKTLTHRILHLVKLGKEPSSILAITFTNKAAKEMRERVMMLLEKEHVQQEGRGDVPFVSTFHSLGVHILKQHGALIGLKRYFTIYDRNDSLQAIKEGLRDEGFDPKEIEPGKILGFISKEKGKGVRLEDFRGEGRREFFSSVVLRVWGRYEAALKKESAVDFDDLLLGTVTILKNHPAVLIQLQETWKYVHVDEYQDTNKVQYKMAELIAGKSRNICVVGDIDQNIYSWRGADIRNILDFERDYPEARTILLEENYRSTQTILATANTVIKKNKKRKEKNLFTKNGPGEKISLFEGYDETDEAHYVAATAKELGAKGVTWSEMAVLYRANFQSRALEEAFFIHEVPYQLLGTKFFDRKEVKDAISYLRLALNSDALGDLKRVVNVPPRGLGKVALLKILSSKAEELPATARKKFENFQTIIGTLKQKLTADKPSECIRWLIIASGMEAEYKDGTEDEQERLENLYELVTLAKKYDFHEPPEGIEKLLEDAALSTDQDELAENRNAVKLMTVHASKGLEFEHVFICGLEEDLFPHRFMGAEPSDDKDEEERRLFYVALTRAKKKLHLSLAATRTIFGSRKMNIPSEYLSDLDESLVESPPRPNEGKREKVIFFD</sequence>
<keyword evidence="3 11" id="KW-0378">Hydrolase</keyword>
<dbReference type="CDD" id="cd17932">
    <property type="entry name" value="DEXQc_UvrD"/>
    <property type="match status" value="1"/>
</dbReference>
<name>A0A1G2NBR4_9BACT</name>
<proteinExistence type="inferred from homology"/>
<dbReference type="InterPro" id="IPR027417">
    <property type="entry name" value="P-loop_NTPase"/>
</dbReference>
<evidence type="ECO:0000259" key="13">
    <source>
        <dbReference type="PROSITE" id="PS51198"/>
    </source>
</evidence>
<dbReference type="GO" id="GO:0016787">
    <property type="term" value="F:hydrolase activity"/>
    <property type="evidence" value="ECO:0007669"/>
    <property type="project" value="UniProtKB-UniRule"/>
</dbReference>
<dbReference type="Gene3D" id="3.40.50.300">
    <property type="entry name" value="P-loop containing nucleotide triphosphate hydrolases"/>
    <property type="match status" value="2"/>
</dbReference>
<keyword evidence="7" id="KW-0413">Isomerase</keyword>
<dbReference type="Gene3D" id="1.10.10.160">
    <property type="match status" value="1"/>
</dbReference>
<comment type="catalytic activity">
    <reaction evidence="8">
        <text>Couples ATP hydrolysis with the unwinding of duplex DNA by translocating in the 3'-5' direction.</text>
        <dbReference type="EC" id="5.6.2.4"/>
    </reaction>
</comment>
<dbReference type="Pfam" id="PF00580">
    <property type="entry name" value="UvrD-helicase"/>
    <property type="match status" value="1"/>
</dbReference>
<keyword evidence="4 11" id="KW-0347">Helicase</keyword>
<dbReference type="GO" id="GO:0000725">
    <property type="term" value="P:recombinational repair"/>
    <property type="evidence" value="ECO:0007669"/>
    <property type="project" value="TreeGrafter"/>
</dbReference>
<reference evidence="15 16" key="1">
    <citation type="journal article" date="2016" name="Nat. Commun.">
        <title>Thousands of microbial genomes shed light on interconnected biogeochemical processes in an aquifer system.</title>
        <authorList>
            <person name="Anantharaman K."/>
            <person name="Brown C.T."/>
            <person name="Hug L.A."/>
            <person name="Sharon I."/>
            <person name="Castelle C.J."/>
            <person name="Probst A.J."/>
            <person name="Thomas B.C."/>
            <person name="Singh A."/>
            <person name="Wilkins M.J."/>
            <person name="Karaoz U."/>
            <person name="Brodie E.L."/>
            <person name="Williams K.H."/>
            <person name="Hubbard S.S."/>
            <person name="Banfield J.F."/>
        </authorList>
    </citation>
    <scope>NUCLEOTIDE SEQUENCE [LARGE SCALE GENOMIC DNA]</scope>
</reference>
<evidence type="ECO:0000256" key="2">
    <source>
        <dbReference type="ARBA" id="ARBA00022741"/>
    </source>
</evidence>
<evidence type="ECO:0000256" key="11">
    <source>
        <dbReference type="PROSITE-ProRule" id="PRU00560"/>
    </source>
</evidence>
<evidence type="ECO:0000313" key="15">
    <source>
        <dbReference type="EMBL" id="OHA33566.1"/>
    </source>
</evidence>
<evidence type="ECO:0000256" key="12">
    <source>
        <dbReference type="SAM" id="MobiDB-lite"/>
    </source>
</evidence>
<dbReference type="EC" id="5.6.2.4" evidence="9"/>
<dbReference type="PROSITE" id="PS51198">
    <property type="entry name" value="UVRD_HELICASE_ATP_BIND"/>
    <property type="match status" value="1"/>
</dbReference>
<feature type="binding site" evidence="11">
    <location>
        <begin position="5"/>
        <end position="12"/>
    </location>
    <ligand>
        <name>ATP</name>
        <dbReference type="ChEBI" id="CHEBI:30616"/>
    </ligand>
</feature>
<comment type="similarity">
    <text evidence="1">Belongs to the helicase family. UvrD subfamily.</text>
</comment>
<feature type="non-terminal residue" evidence="15">
    <location>
        <position position="1"/>
    </location>
</feature>
<comment type="catalytic activity">
    <reaction evidence="10">
        <text>ATP + H2O = ADP + phosphate + H(+)</text>
        <dbReference type="Rhea" id="RHEA:13065"/>
        <dbReference type="ChEBI" id="CHEBI:15377"/>
        <dbReference type="ChEBI" id="CHEBI:15378"/>
        <dbReference type="ChEBI" id="CHEBI:30616"/>
        <dbReference type="ChEBI" id="CHEBI:43474"/>
        <dbReference type="ChEBI" id="CHEBI:456216"/>
        <dbReference type="EC" id="5.6.2.4"/>
    </reaction>
</comment>
<dbReference type="Gene3D" id="1.10.486.10">
    <property type="entry name" value="PCRA, domain 4"/>
    <property type="match status" value="1"/>
</dbReference>
<evidence type="ECO:0000256" key="6">
    <source>
        <dbReference type="ARBA" id="ARBA00023125"/>
    </source>
</evidence>
<dbReference type="GO" id="GO:0043138">
    <property type="term" value="F:3'-5' DNA helicase activity"/>
    <property type="evidence" value="ECO:0007669"/>
    <property type="project" value="UniProtKB-EC"/>
</dbReference>
<dbReference type="Pfam" id="PF13361">
    <property type="entry name" value="UvrD_C"/>
    <property type="match status" value="1"/>
</dbReference>
<evidence type="ECO:0000256" key="5">
    <source>
        <dbReference type="ARBA" id="ARBA00022840"/>
    </source>
</evidence>
<organism evidence="15 16">
    <name type="scientific">Candidatus Taylorbacteria bacterium RIFCSPLOWO2_01_FULL_45_15b</name>
    <dbReference type="NCBI Taxonomy" id="1802319"/>
    <lineage>
        <taxon>Bacteria</taxon>
        <taxon>Candidatus Tayloriibacteriota</taxon>
    </lineage>
</organism>
<evidence type="ECO:0000256" key="8">
    <source>
        <dbReference type="ARBA" id="ARBA00034617"/>
    </source>
</evidence>
<protein>
    <recommendedName>
        <fullName evidence="9">DNA 3'-5' helicase</fullName>
        <ecNumber evidence="9">5.6.2.4</ecNumber>
    </recommendedName>
</protein>
<keyword evidence="2 11" id="KW-0547">Nucleotide-binding</keyword>
<feature type="domain" description="UvrD-like helicase C-terminal" evidence="14">
    <location>
        <begin position="271"/>
        <end position="527"/>
    </location>
</feature>
<keyword evidence="5 11" id="KW-0067">ATP-binding</keyword>
<dbReference type="STRING" id="1802319.A2928_00845"/>
<evidence type="ECO:0000256" key="1">
    <source>
        <dbReference type="ARBA" id="ARBA00009922"/>
    </source>
</evidence>
<comment type="caution">
    <text evidence="15">The sequence shown here is derived from an EMBL/GenBank/DDBJ whole genome shotgun (WGS) entry which is preliminary data.</text>
</comment>
<dbReference type="InterPro" id="IPR013986">
    <property type="entry name" value="DExx_box_DNA_helicase_dom_sf"/>
</dbReference>
<evidence type="ECO:0000256" key="9">
    <source>
        <dbReference type="ARBA" id="ARBA00034808"/>
    </source>
</evidence>
<dbReference type="EMBL" id="MHRX01000031">
    <property type="protein sequence ID" value="OHA33566.1"/>
    <property type="molecule type" value="Genomic_DNA"/>
</dbReference>
<feature type="region of interest" description="Disordered" evidence="12">
    <location>
        <begin position="604"/>
        <end position="624"/>
    </location>
</feature>
<evidence type="ECO:0000256" key="3">
    <source>
        <dbReference type="ARBA" id="ARBA00022801"/>
    </source>
</evidence>
<dbReference type="InterPro" id="IPR000212">
    <property type="entry name" value="DNA_helicase_UvrD/REP"/>
</dbReference>
<evidence type="ECO:0000256" key="4">
    <source>
        <dbReference type="ARBA" id="ARBA00022806"/>
    </source>
</evidence>
<dbReference type="SUPFAM" id="SSF52540">
    <property type="entry name" value="P-loop containing nucleoside triphosphate hydrolases"/>
    <property type="match status" value="1"/>
</dbReference>
<accession>A0A1G2NBR4</accession>
<dbReference type="GO" id="GO:0003677">
    <property type="term" value="F:DNA binding"/>
    <property type="evidence" value="ECO:0007669"/>
    <property type="project" value="UniProtKB-KW"/>
</dbReference>
<feature type="compositionally biased region" description="Basic and acidic residues" evidence="12">
    <location>
        <begin position="613"/>
        <end position="624"/>
    </location>
</feature>
<evidence type="ECO:0000256" key="7">
    <source>
        <dbReference type="ARBA" id="ARBA00023235"/>
    </source>
</evidence>
<dbReference type="InterPro" id="IPR014017">
    <property type="entry name" value="DNA_helicase_UvrD-like_C"/>
</dbReference>
<dbReference type="PANTHER" id="PTHR11070">
    <property type="entry name" value="UVRD / RECB / PCRA DNA HELICASE FAMILY MEMBER"/>
    <property type="match status" value="1"/>
</dbReference>
<dbReference type="InterPro" id="IPR014016">
    <property type="entry name" value="UvrD-like_ATP-bd"/>
</dbReference>
<dbReference type="GO" id="GO:0033202">
    <property type="term" value="C:DNA helicase complex"/>
    <property type="evidence" value="ECO:0007669"/>
    <property type="project" value="TreeGrafter"/>
</dbReference>
<dbReference type="GO" id="GO:0005829">
    <property type="term" value="C:cytosol"/>
    <property type="evidence" value="ECO:0007669"/>
    <property type="project" value="TreeGrafter"/>
</dbReference>
<evidence type="ECO:0000259" key="14">
    <source>
        <dbReference type="PROSITE" id="PS51217"/>
    </source>
</evidence>
<evidence type="ECO:0000313" key="16">
    <source>
        <dbReference type="Proteomes" id="UP000176221"/>
    </source>
</evidence>